<keyword evidence="4" id="KW-1185">Reference proteome</keyword>
<dbReference type="PANTHER" id="PTHR37538">
    <property type="entry name" value="BTB DOMAIN-CONTAINING PROTEIN"/>
    <property type="match status" value="1"/>
</dbReference>
<feature type="region of interest" description="Disordered" evidence="1">
    <location>
        <begin position="281"/>
        <end position="388"/>
    </location>
</feature>
<proteinExistence type="predicted"/>
<accession>A0AA40CHM8</accession>
<evidence type="ECO:0000256" key="1">
    <source>
        <dbReference type="SAM" id="MobiDB-lite"/>
    </source>
</evidence>
<gene>
    <name evidence="3" type="ORF">B0T16DRAFT_227791</name>
</gene>
<protein>
    <submittedName>
        <fullName evidence="3">Uncharacterized protein</fullName>
    </submittedName>
</protein>
<feature type="compositionally biased region" description="Basic and acidic residues" evidence="1">
    <location>
        <begin position="352"/>
        <end position="361"/>
    </location>
</feature>
<evidence type="ECO:0000256" key="2">
    <source>
        <dbReference type="SAM" id="Phobius"/>
    </source>
</evidence>
<feature type="compositionally biased region" description="Low complexity" evidence="1">
    <location>
        <begin position="57"/>
        <end position="77"/>
    </location>
</feature>
<name>A0AA40CHM8_9PEZI</name>
<sequence length="775" mass="84067">MIMPFPCGLNVYITVEAVTLLGFAFVAATSIIVNSTMAKRKKSGSAANKPIQPGSVPPNGNQPKAANANGAATAQQGEPSTPPPVVKEIDTRPESSPYGSPSCQVPFASPLVVPQDILLRSPKLHAAYESQLPELPEIPDDVGHILVHYLHTGTYESLKPKEEETPAKQISELRTSIRAYATARAYDLPELMRLAEKNIEKYGNTLTLPHLLEVTKEAHPTLSEADTWFLGYLKGRIRPHLEDPKALLTSNLLDQISSILSPNRVLLRTVLEMFCERITTRPEPPAAPAPAPKASPANSRSPSTQPPNTSSTSALQMRSRAVPRDDLSPLRKKATPWPSADEASLASWSKEGTPEPVKEETVQEAAAKVAPQPIPAPELTPASTPAIEDQIKAAIEAEIKPVPAALDSPLRPSTPSSPFRPSTPVRKRDRRDSAKVIPMTPELEVLPIKQETEPLADPFLKPRSFPPVLRQADSGFWESPSEQEQLKDSTHSIAEIEPEYHVVKPMTPEPLHVHELQAVPELQDEGVKGVATRDFAPVPIVADKKKFLIEAEPELPLAPEVSSKDPLDTFPETEPDFDQVSELHPEPEPEVQVQPQQPILDPKGLEKISEESLQPEPETKKAEPAPKVEELEAETDKVEPPSDGPKSNTGLTVQEVAQGPPVDATPAHEEPQPEAPKAYTGAVPDGVDAPGSAATTPAEPVSEPRPKPPTAADLEAQPEHLPTADADTKTVPVADDPAPLKSAVIQQTISAATPERQRSWRKRFLRVPVLFRQSM</sequence>
<feature type="region of interest" description="Disordered" evidence="1">
    <location>
        <begin position="42"/>
        <end position="102"/>
    </location>
</feature>
<keyword evidence="2" id="KW-0812">Transmembrane</keyword>
<evidence type="ECO:0000313" key="3">
    <source>
        <dbReference type="EMBL" id="KAK0638630.1"/>
    </source>
</evidence>
<feature type="region of interest" description="Disordered" evidence="1">
    <location>
        <begin position="403"/>
        <end position="438"/>
    </location>
</feature>
<dbReference type="PANTHER" id="PTHR37538:SF1">
    <property type="entry name" value="BTB DOMAIN-CONTAINING PROTEIN"/>
    <property type="match status" value="1"/>
</dbReference>
<reference evidence="3" key="1">
    <citation type="submission" date="2023-06" db="EMBL/GenBank/DDBJ databases">
        <title>Genome-scale phylogeny and comparative genomics of the fungal order Sordariales.</title>
        <authorList>
            <consortium name="Lawrence Berkeley National Laboratory"/>
            <person name="Hensen N."/>
            <person name="Bonometti L."/>
            <person name="Westerberg I."/>
            <person name="Brannstrom I.O."/>
            <person name="Guillou S."/>
            <person name="Cros-Aarteil S."/>
            <person name="Calhoun S."/>
            <person name="Haridas S."/>
            <person name="Kuo A."/>
            <person name="Mondo S."/>
            <person name="Pangilinan J."/>
            <person name="Riley R."/>
            <person name="Labutti K."/>
            <person name="Andreopoulos B."/>
            <person name="Lipzen A."/>
            <person name="Chen C."/>
            <person name="Yanf M."/>
            <person name="Daum C."/>
            <person name="Ng V."/>
            <person name="Clum A."/>
            <person name="Steindorff A."/>
            <person name="Ohm R."/>
            <person name="Martin F."/>
            <person name="Silar P."/>
            <person name="Natvig D."/>
            <person name="Lalanne C."/>
            <person name="Gautier V."/>
            <person name="Ament-Velasquez S.L."/>
            <person name="Kruys A."/>
            <person name="Hutchinson M.I."/>
            <person name="Powell A.J."/>
            <person name="Barry K."/>
            <person name="Miller A.N."/>
            <person name="Grigoriev I.V."/>
            <person name="Debuchy R."/>
            <person name="Gladieux P."/>
            <person name="Thoren M.H."/>
            <person name="Johannesson H."/>
        </authorList>
    </citation>
    <scope>NUCLEOTIDE SEQUENCE</scope>
    <source>
        <strain evidence="3">SMH2532-1</strain>
    </source>
</reference>
<dbReference type="EMBL" id="JAULSV010000007">
    <property type="protein sequence ID" value="KAK0638630.1"/>
    <property type="molecule type" value="Genomic_DNA"/>
</dbReference>
<feature type="region of interest" description="Disordered" evidence="1">
    <location>
        <begin position="553"/>
        <end position="736"/>
    </location>
</feature>
<evidence type="ECO:0000313" key="4">
    <source>
        <dbReference type="Proteomes" id="UP001174936"/>
    </source>
</evidence>
<feature type="compositionally biased region" description="Low complexity" evidence="1">
    <location>
        <begin position="408"/>
        <end position="424"/>
    </location>
</feature>
<comment type="caution">
    <text evidence="3">The sequence shown here is derived from an EMBL/GenBank/DDBJ whole genome shotgun (WGS) entry which is preliminary data.</text>
</comment>
<feature type="compositionally biased region" description="Low complexity" evidence="1">
    <location>
        <begin position="294"/>
        <end position="313"/>
    </location>
</feature>
<dbReference type="AlphaFoldDB" id="A0AA40CHM8"/>
<organism evidence="3 4">
    <name type="scientific">Cercophora newfieldiana</name>
    <dbReference type="NCBI Taxonomy" id="92897"/>
    <lineage>
        <taxon>Eukaryota</taxon>
        <taxon>Fungi</taxon>
        <taxon>Dikarya</taxon>
        <taxon>Ascomycota</taxon>
        <taxon>Pezizomycotina</taxon>
        <taxon>Sordariomycetes</taxon>
        <taxon>Sordariomycetidae</taxon>
        <taxon>Sordariales</taxon>
        <taxon>Lasiosphaeriaceae</taxon>
        <taxon>Cercophora</taxon>
    </lineage>
</organism>
<dbReference type="Proteomes" id="UP001174936">
    <property type="component" value="Unassembled WGS sequence"/>
</dbReference>
<feature type="compositionally biased region" description="Pro residues" evidence="1">
    <location>
        <begin position="282"/>
        <end position="293"/>
    </location>
</feature>
<keyword evidence="2" id="KW-0472">Membrane</keyword>
<feature type="compositionally biased region" description="Basic and acidic residues" evidence="1">
    <location>
        <begin position="617"/>
        <end position="640"/>
    </location>
</feature>
<feature type="transmembrane region" description="Helical" evidence="2">
    <location>
        <begin position="12"/>
        <end position="33"/>
    </location>
</feature>
<keyword evidence="2" id="KW-1133">Transmembrane helix</keyword>